<feature type="domain" description="TonB-dependent receptor-like beta-barrel" evidence="11">
    <location>
        <begin position="203"/>
        <end position="647"/>
    </location>
</feature>
<evidence type="ECO:0000256" key="4">
    <source>
        <dbReference type="ARBA" id="ARBA00022692"/>
    </source>
</evidence>
<sequence length="678" mass="73617">MSPLSRYSLTPLAAVIFVIHSAYGAETINLSPQIVTANPLQQTALASPTSIVSGDDLVKRESGQLGETLRNLPGVSASYFGPAASRPIIRGFDGDRIRILRNGVGALDASSLSYDHAVPYDSANAERIEVVRGPAALLYGGSAVGGVVNTLDNRIPTAPVEGIHGGGEVRYGGADTTRSAAGKIEAGNGQFALHVDGNSRQFNDTRIPGHAHSSRQHAIDGDTRQHRVDNSDGRQDGGAVGGSYHWDHGYVGLSYDEYDGNYGSPAEDAVRIDMEQRHYAMASEIRDLEGPFSSVKLDFGHTTYEHREIEDGEVGTTFKNDGYEARVEARHQPFGPVEGVVGLQVASSRFQALGEEAFVPKTDTDSGALFILEDWQATERLDLTLGGRLEHTRLRPDAGGNERFENAESSHSFTAGSLSFGSLYTLTDIWSLAGTLSYTERAPTFYELYANGPHEATGTYEVGDADAEKEKSWSTDLALRFDNDRHKGSVGVFYSRFSNYIGLLGSGRYLDEDGAEVDAGDDEALPEYLYSGVKADFWGIEAQDHWHLAQTPYGEFALQSSADYTRAKNKDTGEPLPRISPLRLNTALLWNLQQWQASVGVEHASAQRRVPDEELSTDGYTTLNASLGYHFDLGDSQWLAFIKGDNLNNQTVRYASSILRDEVPAAGRSIEAGVKVAF</sequence>
<dbReference type="InterPro" id="IPR037066">
    <property type="entry name" value="Plug_dom_sf"/>
</dbReference>
<evidence type="ECO:0008006" key="15">
    <source>
        <dbReference type="Google" id="ProtNLM"/>
    </source>
</evidence>
<keyword evidence="7 8" id="KW-0998">Cell outer membrane</keyword>
<keyword evidence="3 8" id="KW-1134">Transmembrane beta strand</keyword>
<name>A0A917UV80_9PSED</name>
<evidence type="ECO:0000256" key="3">
    <source>
        <dbReference type="ARBA" id="ARBA00022452"/>
    </source>
</evidence>
<comment type="similarity">
    <text evidence="8 9">Belongs to the TonB-dependent receptor family.</text>
</comment>
<keyword evidence="14" id="KW-1185">Reference proteome</keyword>
<evidence type="ECO:0000256" key="5">
    <source>
        <dbReference type="ARBA" id="ARBA00023077"/>
    </source>
</evidence>
<dbReference type="EMBL" id="BMPO01000002">
    <property type="protein sequence ID" value="GGJ87644.1"/>
    <property type="molecule type" value="Genomic_DNA"/>
</dbReference>
<dbReference type="Gene3D" id="2.170.130.10">
    <property type="entry name" value="TonB-dependent receptor, plug domain"/>
    <property type="match status" value="1"/>
</dbReference>
<evidence type="ECO:0000259" key="11">
    <source>
        <dbReference type="Pfam" id="PF00593"/>
    </source>
</evidence>
<evidence type="ECO:0000256" key="9">
    <source>
        <dbReference type="RuleBase" id="RU003357"/>
    </source>
</evidence>
<organism evidence="13 14">
    <name type="scientific">Pseudomonas matsuisoli</name>
    <dbReference type="NCBI Taxonomy" id="1515666"/>
    <lineage>
        <taxon>Bacteria</taxon>
        <taxon>Pseudomonadati</taxon>
        <taxon>Pseudomonadota</taxon>
        <taxon>Gammaproteobacteria</taxon>
        <taxon>Pseudomonadales</taxon>
        <taxon>Pseudomonadaceae</taxon>
        <taxon>Pseudomonas</taxon>
    </lineage>
</organism>
<evidence type="ECO:0000256" key="1">
    <source>
        <dbReference type="ARBA" id="ARBA00004571"/>
    </source>
</evidence>
<dbReference type="InterPro" id="IPR039426">
    <property type="entry name" value="TonB-dep_rcpt-like"/>
</dbReference>
<dbReference type="RefSeq" id="WP_188982209.1">
    <property type="nucleotide sequence ID" value="NZ_BMPO01000002.1"/>
</dbReference>
<evidence type="ECO:0000313" key="13">
    <source>
        <dbReference type="EMBL" id="GGJ87644.1"/>
    </source>
</evidence>
<dbReference type="InterPro" id="IPR000531">
    <property type="entry name" value="Beta-barrel_TonB"/>
</dbReference>
<dbReference type="InterPro" id="IPR012910">
    <property type="entry name" value="Plug_dom"/>
</dbReference>
<dbReference type="InterPro" id="IPR036942">
    <property type="entry name" value="Beta-barrel_TonB_sf"/>
</dbReference>
<gene>
    <name evidence="13" type="ORF">GCM10009304_11780</name>
</gene>
<keyword evidence="4 8" id="KW-0812">Transmembrane</keyword>
<reference evidence="13" key="2">
    <citation type="submission" date="2020-09" db="EMBL/GenBank/DDBJ databases">
        <authorList>
            <person name="Sun Q."/>
            <person name="Ohkuma M."/>
        </authorList>
    </citation>
    <scope>NUCLEOTIDE SEQUENCE</scope>
    <source>
        <strain evidence="13">JCM 30078</strain>
    </source>
</reference>
<accession>A0A917UV80</accession>
<dbReference type="AlphaFoldDB" id="A0A917UV80"/>
<dbReference type="Proteomes" id="UP000635983">
    <property type="component" value="Unassembled WGS sequence"/>
</dbReference>
<dbReference type="SUPFAM" id="SSF56935">
    <property type="entry name" value="Porins"/>
    <property type="match status" value="1"/>
</dbReference>
<feature type="compositionally biased region" description="Basic and acidic residues" evidence="10">
    <location>
        <begin position="217"/>
        <end position="235"/>
    </location>
</feature>
<comment type="subcellular location">
    <subcellularLocation>
        <location evidence="1 8">Cell outer membrane</location>
        <topology evidence="1 8">Multi-pass membrane protein</topology>
    </subcellularLocation>
</comment>
<keyword evidence="2 8" id="KW-0813">Transport</keyword>
<dbReference type="GO" id="GO:0044718">
    <property type="term" value="P:siderophore transmembrane transport"/>
    <property type="evidence" value="ECO:0007669"/>
    <property type="project" value="TreeGrafter"/>
</dbReference>
<dbReference type="GO" id="GO:0009279">
    <property type="term" value="C:cell outer membrane"/>
    <property type="evidence" value="ECO:0007669"/>
    <property type="project" value="UniProtKB-SubCell"/>
</dbReference>
<dbReference type="Pfam" id="PF07715">
    <property type="entry name" value="Plug"/>
    <property type="match status" value="1"/>
</dbReference>
<dbReference type="PROSITE" id="PS52016">
    <property type="entry name" value="TONB_DEPENDENT_REC_3"/>
    <property type="match status" value="1"/>
</dbReference>
<evidence type="ECO:0000256" key="10">
    <source>
        <dbReference type="SAM" id="MobiDB-lite"/>
    </source>
</evidence>
<protein>
    <recommendedName>
        <fullName evidence="15">TonB-dependent receptor</fullName>
    </recommendedName>
</protein>
<dbReference type="CDD" id="cd01347">
    <property type="entry name" value="ligand_gated_channel"/>
    <property type="match status" value="1"/>
</dbReference>
<dbReference type="Pfam" id="PF00593">
    <property type="entry name" value="TonB_dep_Rec_b-barrel"/>
    <property type="match status" value="1"/>
</dbReference>
<dbReference type="Gene3D" id="2.40.170.20">
    <property type="entry name" value="TonB-dependent receptor, beta-barrel domain"/>
    <property type="match status" value="1"/>
</dbReference>
<proteinExistence type="inferred from homology"/>
<comment type="caution">
    <text evidence="13">The sequence shown here is derived from an EMBL/GenBank/DDBJ whole genome shotgun (WGS) entry which is preliminary data.</text>
</comment>
<dbReference type="PANTHER" id="PTHR30069">
    <property type="entry name" value="TONB-DEPENDENT OUTER MEMBRANE RECEPTOR"/>
    <property type="match status" value="1"/>
</dbReference>
<evidence type="ECO:0000256" key="7">
    <source>
        <dbReference type="ARBA" id="ARBA00023237"/>
    </source>
</evidence>
<keyword evidence="5 9" id="KW-0798">TonB box</keyword>
<keyword evidence="6 8" id="KW-0472">Membrane</keyword>
<feature type="domain" description="TonB-dependent receptor plug" evidence="12">
    <location>
        <begin position="45"/>
        <end position="147"/>
    </location>
</feature>
<dbReference type="GO" id="GO:0015344">
    <property type="term" value="F:siderophore uptake transmembrane transporter activity"/>
    <property type="evidence" value="ECO:0007669"/>
    <property type="project" value="TreeGrafter"/>
</dbReference>
<evidence type="ECO:0000256" key="8">
    <source>
        <dbReference type="PROSITE-ProRule" id="PRU01360"/>
    </source>
</evidence>
<reference evidence="13" key="1">
    <citation type="journal article" date="2014" name="Int. J. Syst. Evol. Microbiol.">
        <title>Complete genome sequence of Corynebacterium casei LMG S-19264T (=DSM 44701T), isolated from a smear-ripened cheese.</title>
        <authorList>
            <consortium name="US DOE Joint Genome Institute (JGI-PGF)"/>
            <person name="Walter F."/>
            <person name="Albersmeier A."/>
            <person name="Kalinowski J."/>
            <person name="Ruckert C."/>
        </authorList>
    </citation>
    <scope>NUCLEOTIDE SEQUENCE</scope>
    <source>
        <strain evidence="13">JCM 30078</strain>
    </source>
</reference>
<evidence type="ECO:0000313" key="14">
    <source>
        <dbReference type="Proteomes" id="UP000635983"/>
    </source>
</evidence>
<evidence type="ECO:0000256" key="6">
    <source>
        <dbReference type="ARBA" id="ARBA00023136"/>
    </source>
</evidence>
<evidence type="ECO:0000259" key="12">
    <source>
        <dbReference type="Pfam" id="PF07715"/>
    </source>
</evidence>
<evidence type="ECO:0000256" key="2">
    <source>
        <dbReference type="ARBA" id="ARBA00022448"/>
    </source>
</evidence>
<dbReference type="PANTHER" id="PTHR30069:SF40">
    <property type="entry name" value="TONB-DEPENDENT RECEPTOR NMB0964-RELATED"/>
    <property type="match status" value="1"/>
</dbReference>
<feature type="region of interest" description="Disordered" evidence="10">
    <location>
        <begin position="200"/>
        <end position="241"/>
    </location>
</feature>